<evidence type="ECO:0000256" key="2">
    <source>
        <dbReference type="ARBA" id="ARBA00023134"/>
    </source>
</evidence>
<feature type="region of interest" description="Disordered" evidence="3">
    <location>
        <begin position="1"/>
        <end position="37"/>
    </location>
</feature>
<feature type="compositionally biased region" description="Gly residues" evidence="3">
    <location>
        <begin position="243"/>
        <end position="252"/>
    </location>
</feature>
<feature type="transmembrane region" description="Helical" evidence="4">
    <location>
        <begin position="46"/>
        <end position="64"/>
    </location>
</feature>
<dbReference type="PRINTS" id="PR00326">
    <property type="entry name" value="GTP1OBG"/>
</dbReference>
<organism evidence="6 7">
    <name type="scientific">Discostella pseudostelligera</name>
    <dbReference type="NCBI Taxonomy" id="259834"/>
    <lineage>
        <taxon>Eukaryota</taxon>
        <taxon>Sar</taxon>
        <taxon>Stramenopiles</taxon>
        <taxon>Ochrophyta</taxon>
        <taxon>Bacillariophyta</taxon>
        <taxon>Coscinodiscophyceae</taxon>
        <taxon>Thalassiosirophycidae</taxon>
        <taxon>Stephanodiscales</taxon>
        <taxon>Stephanodiscaceae</taxon>
        <taxon>Discostella</taxon>
    </lineage>
</organism>
<dbReference type="AlphaFoldDB" id="A0ABD3MME0"/>
<keyword evidence="4" id="KW-0472">Membrane</keyword>
<dbReference type="PANTHER" id="PTHR45782:SF5">
    <property type="entry name" value="DAR GTPASE 3, CHLOROPLASTIC"/>
    <property type="match status" value="1"/>
</dbReference>
<dbReference type="InterPro" id="IPR023179">
    <property type="entry name" value="GTP-bd_ortho_bundle_sf"/>
</dbReference>
<dbReference type="Proteomes" id="UP001530293">
    <property type="component" value="Unassembled WGS sequence"/>
</dbReference>
<dbReference type="PANTHER" id="PTHR45782">
    <property type="entry name" value="MITOCHONDRIAL RIBOSOME-ASSOCIATED GTPASE 1"/>
    <property type="match status" value="1"/>
</dbReference>
<feature type="region of interest" description="Disordered" evidence="3">
    <location>
        <begin position="385"/>
        <end position="411"/>
    </location>
</feature>
<dbReference type="SUPFAM" id="SSF52540">
    <property type="entry name" value="P-loop containing nucleoside triphosphate hydrolases"/>
    <property type="match status" value="2"/>
</dbReference>
<evidence type="ECO:0000313" key="7">
    <source>
        <dbReference type="Proteomes" id="UP001530293"/>
    </source>
</evidence>
<accession>A0ABD3MME0</accession>
<dbReference type="InterPro" id="IPR027417">
    <property type="entry name" value="P-loop_NTPase"/>
</dbReference>
<dbReference type="Gene3D" id="3.40.50.300">
    <property type="entry name" value="P-loop containing nucleotide triphosphate hydrolases"/>
    <property type="match status" value="1"/>
</dbReference>
<dbReference type="Gene3D" id="1.10.1580.10">
    <property type="match status" value="1"/>
</dbReference>
<dbReference type="EMBL" id="JALLBG020000099">
    <property type="protein sequence ID" value="KAL3765078.1"/>
    <property type="molecule type" value="Genomic_DNA"/>
</dbReference>
<keyword evidence="1" id="KW-0547">Nucleotide-binding</keyword>
<reference evidence="6 7" key="1">
    <citation type="submission" date="2024-10" db="EMBL/GenBank/DDBJ databases">
        <title>Updated reference genomes for cyclostephanoid diatoms.</title>
        <authorList>
            <person name="Roberts W.R."/>
            <person name="Alverson A.J."/>
        </authorList>
    </citation>
    <scope>NUCLEOTIDE SEQUENCE [LARGE SCALE GENOMIC DNA]</scope>
    <source>
        <strain evidence="6 7">AJA232-27</strain>
    </source>
</reference>
<evidence type="ECO:0000313" key="6">
    <source>
        <dbReference type="EMBL" id="KAL3765078.1"/>
    </source>
</evidence>
<keyword evidence="4" id="KW-1133">Transmembrane helix</keyword>
<feature type="compositionally biased region" description="Acidic residues" evidence="3">
    <location>
        <begin position="281"/>
        <end position="290"/>
    </location>
</feature>
<feature type="domain" description="G" evidence="5">
    <location>
        <begin position="338"/>
        <end position="426"/>
    </location>
</feature>
<evidence type="ECO:0000256" key="4">
    <source>
        <dbReference type="SAM" id="Phobius"/>
    </source>
</evidence>
<dbReference type="GO" id="GO:0005525">
    <property type="term" value="F:GTP binding"/>
    <property type="evidence" value="ECO:0007669"/>
    <property type="project" value="UniProtKB-KW"/>
</dbReference>
<evidence type="ECO:0000259" key="5">
    <source>
        <dbReference type="Pfam" id="PF01926"/>
    </source>
</evidence>
<proteinExistence type="predicted"/>
<gene>
    <name evidence="6" type="ORF">ACHAWU_009446</name>
</gene>
<sequence length="658" mass="72059">MVDALSTSSSSSSSSSQGCNDGPNKQSRRQEHQWRSRSRRRRRRSIIFWFVVVTMHLTCLLSSLSRRSVPLAVATASSMSAFQHHDGQHRRAFSVSNNDRVLPSVFVHGVAPSPSSSTIYGTRMMSSRPNSIDSSNTDESIDADDESYLNISGYRRPKVNWYPGHIAKAERLLSETLKSVDVVIEVRDARAPKATAHPNVGSWSAGRPRVVVLTRLDAVTSISRECWRRAYAKLGADGERGKGVGSGGGLAVLGGDEKNRNAQWRKERRRFDGNDNNAGDNVEDDDEDDNYGEGVEEVLFVDAKRGQGTHAITRAVYRAGRHVNERRNRRGLNDRPLRVGIIGFPNVGKSALINRLLGRRRAKTANTPGVTRSLQWIRVATDKSSASASGAASNNNRSTRNGDGNGARGAHKSGFELLDSPGIIPSDMIDQNDALLLAACNSIGVGAYDNQAVAAYLCDRIQALVLMGKENIAAPQWRMKCKERYGFDPVEPLSKQKIAARWGSDNTDGSADTWIAHASANRDRLPTGEDMLFIVADNTCRGDPENAARKILQDFRDGRMGPVALQLAPETEEDDGQSFVNVREDDRVMLSPVDSKEGRLIKHREEIDQRAKAAMDAASAKGIDLPSVMTSAVNRGDQAEVIRKPAESEVGKGLFDGW</sequence>
<feature type="region of interest" description="Disordered" evidence="3">
    <location>
        <begin position="238"/>
        <end position="290"/>
    </location>
</feature>
<feature type="compositionally biased region" description="Low complexity" evidence="3">
    <location>
        <begin position="385"/>
        <end position="402"/>
    </location>
</feature>
<evidence type="ECO:0000256" key="1">
    <source>
        <dbReference type="ARBA" id="ARBA00022741"/>
    </source>
</evidence>
<protein>
    <recommendedName>
        <fullName evidence="5">G domain-containing protein</fullName>
    </recommendedName>
</protein>
<feature type="compositionally biased region" description="Low complexity" evidence="3">
    <location>
        <begin position="1"/>
        <end position="16"/>
    </location>
</feature>
<name>A0ABD3MME0_9STRA</name>
<dbReference type="InterPro" id="IPR006073">
    <property type="entry name" value="GTP-bd"/>
</dbReference>
<keyword evidence="7" id="KW-1185">Reference proteome</keyword>
<keyword evidence="4" id="KW-0812">Transmembrane</keyword>
<keyword evidence="2" id="KW-0342">GTP-binding</keyword>
<dbReference type="CDD" id="cd01856">
    <property type="entry name" value="YlqF"/>
    <property type="match status" value="1"/>
</dbReference>
<evidence type="ECO:0000256" key="3">
    <source>
        <dbReference type="SAM" id="MobiDB-lite"/>
    </source>
</evidence>
<dbReference type="Pfam" id="PF01926">
    <property type="entry name" value="MMR_HSR1"/>
    <property type="match status" value="1"/>
</dbReference>
<comment type="caution">
    <text evidence="6">The sequence shown here is derived from an EMBL/GenBank/DDBJ whole genome shotgun (WGS) entry which is preliminary data.</text>
</comment>